<reference evidence="3" key="1">
    <citation type="journal article" date="2019" name="Int. J. Syst. Evol. Microbiol.">
        <title>The Global Catalogue of Microorganisms (GCM) 10K type strain sequencing project: providing services to taxonomists for standard genome sequencing and annotation.</title>
        <authorList>
            <consortium name="The Broad Institute Genomics Platform"/>
            <consortium name="The Broad Institute Genome Sequencing Center for Infectious Disease"/>
            <person name="Wu L."/>
            <person name="Ma J."/>
        </authorList>
    </citation>
    <scope>NUCLEOTIDE SEQUENCE [LARGE SCALE GENOMIC DNA]</scope>
    <source>
        <strain evidence="3">JCM 3369</strain>
    </source>
</reference>
<evidence type="ECO:0000313" key="3">
    <source>
        <dbReference type="Proteomes" id="UP001596380"/>
    </source>
</evidence>
<gene>
    <name evidence="2" type="ORF">ACFQKB_42580</name>
</gene>
<dbReference type="EMBL" id="JBHSXS010000055">
    <property type="protein sequence ID" value="MFC6886508.1"/>
    <property type="molecule type" value="Genomic_DNA"/>
</dbReference>
<feature type="domain" description="DUF397" evidence="1">
    <location>
        <begin position="5"/>
        <end position="58"/>
    </location>
</feature>
<dbReference type="Pfam" id="PF04149">
    <property type="entry name" value="DUF397"/>
    <property type="match status" value="1"/>
</dbReference>
<proteinExistence type="predicted"/>
<dbReference type="RefSeq" id="WP_160820332.1">
    <property type="nucleotide sequence ID" value="NZ_JBHSXE010000001.1"/>
</dbReference>
<keyword evidence="3" id="KW-1185">Reference proteome</keyword>
<comment type="caution">
    <text evidence="2">The sequence shown here is derived from an EMBL/GenBank/DDBJ whole genome shotgun (WGS) entry which is preliminary data.</text>
</comment>
<sequence length="64" mass="6806">MTTVVWRRSSRSTEGTSSQCVEVAKLLGEIGIRDSKAPNAASLALSPVSFADLVTRAKRGELSL</sequence>
<protein>
    <submittedName>
        <fullName evidence="2">DUF397 domain-containing protein</fullName>
    </submittedName>
</protein>
<accession>A0ABW2D0X5</accession>
<dbReference type="Proteomes" id="UP001596380">
    <property type="component" value="Unassembled WGS sequence"/>
</dbReference>
<evidence type="ECO:0000313" key="2">
    <source>
        <dbReference type="EMBL" id="MFC6886508.1"/>
    </source>
</evidence>
<organism evidence="2 3">
    <name type="scientific">Actinomadura yumaensis</name>
    <dbReference type="NCBI Taxonomy" id="111807"/>
    <lineage>
        <taxon>Bacteria</taxon>
        <taxon>Bacillati</taxon>
        <taxon>Actinomycetota</taxon>
        <taxon>Actinomycetes</taxon>
        <taxon>Streptosporangiales</taxon>
        <taxon>Thermomonosporaceae</taxon>
        <taxon>Actinomadura</taxon>
    </lineage>
</organism>
<dbReference type="InterPro" id="IPR007278">
    <property type="entry name" value="DUF397"/>
</dbReference>
<name>A0ABW2D0X5_9ACTN</name>
<evidence type="ECO:0000259" key="1">
    <source>
        <dbReference type="Pfam" id="PF04149"/>
    </source>
</evidence>